<feature type="binding site" evidence="9">
    <location>
        <position position="89"/>
    </location>
    <ligand>
        <name>substrate</name>
    </ligand>
</feature>
<feature type="binding site" evidence="9">
    <location>
        <position position="100"/>
    </location>
    <ligand>
        <name>ATP</name>
        <dbReference type="ChEBI" id="CHEBI:30616"/>
    </ligand>
</feature>
<keyword evidence="3 9" id="KW-0548">Nucleotidyltransferase</keyword>
<feature type="binding site" evidence="9">
    <location>
        <position position="11"/>
    </location>
    <ligand>
        <name>substrate</name>
    </ligand>
</feature>
<organism evidence="11 12">
    <name type="scientific">Oceanotoga teriensis</name>
    <dbReference type="NCBI Taxonomy" id="515440"/>
    <lineage>
        <taxon>Bacteria</taxon>
        <taxon>Thermotogati</taxon>
        <taxon>Thermotogota</taxon>
        <taxon>Thermotogae</taxon>
        <taxon>Petrotogales</taxon>
        <taxon>Petrotogaceae</taxon>
        <taxon>Oceanotoga</taxon>
    </lineage>
</organism>
<sequence length="162" mass="18657">MQKRIAVYPGSFDPITYGHINLVKRAAERFEKLNVVIMNNSEKRCLFTLEERVEMTKANLSHIPNVEIDTFSGLLVQYCKLKDISTVIRGLRAVTDFEYELQMANGNRSLMPQLEIFFLMSDVAHSFISSSMVKEVARYDGDVSTWVSPLVEKKLKEKFKKN</sequence>
<dbReference type="InterPro" id="IPR001980">
    <property type="entry name" value="PPAT"/>
</dbReference>
<dbReference type="GO" id="GO:0004595">
    <property type="term" value="F:pantetheine-phosphate adenylyltransferase activity"/>
    <property type="evidence" value="ECO:0007669"/>
    <property type="project" value="UniProtKB-UniRule"/>
</dbReference>
<accession>A0AA45C8L2</accession>
<keyword evidence="6 9" id="KW-0460">Magnesium</keyword>
<comment type="function">
    <text evidence="9">Reversibly transfers an adenylyl group from ATP to 4'-phosphopantetheine, yielding dephospho-CoA (dPCoA) and pyrophosphate.</text>
</comment>
<dbReference type="GO" id="GO:0005737">
    <property type="term" value="C:cytoplasm"/>
    <property type="evidence" value="ECO:0007669"/>
    <property type="project" value="UniProtKB-SubCell"/>
</dbReference>
<dbReference type="GO" id="GO:0015937">
    <property type="term" value="P:coenzyme A biosynthetic process"/>
    <property type="evidence" value="ECO:0007669"/>
    <property type="project" value="UniProtKB-UniRule"/>
</dbReference>
<feature type="binding site" evidence="9">
    <location>
        <begin position="125"/>
        <end position="131"/>
    </location>
    <ligand>
        <name>ATP</name>
        <dbReference type="ChEBI" id="CHEBI:30616"/>
    </ligand>
</feature>
<keyword evidence="7 9" id="KW-0173">Coenzyme A biosynthesis</keyword>
<evidence type="ECO:0000256" key="2">
    <source>
        <dbReference type="ARBA" id="ARBA00022679"/>
    </source>
</evidence>
<comment type="similarity">
    <text evidence="9">Belongs to the bacterial CoaD family.</text>
</comment>
<dbReference type="EC" id="2.7.7.3" evidence="9"/>
<evidence type="ECO:0000256" key="3">
    <source>
        <dbReference type="ARBA" id="ARBA00022695"/>
    </source>
</evidence>
<evidence type="ECO:0000259" key="10">
    <source>
        <dbReference type="Pfam" id="PF01467"/>
    </source>
</evidence>
<evidence type="ECO:0000256" key="1">
    <source>
        <dbReference type="ARBA" id="ARBA00022490"/>
    </source>
</evidence>
<dbReference type="Proteomes" id="UP000245921">
    <property type="component" value="Unassembled WGS sequence"/>
</dbReference>
<feature type="binding site" evidence="9">
    <location>
        <position position="75"/>
    </location>
    <ligand>
        <name>substrate</name>
    </ligand>
</feature>
<feature type="binding site" evidence="9">
    <location>
        <position position="19"/>
    </location>
    <ligand>
        <name>ATP</name>
        <dbReference type="ChEBI" id="CHEBI:30616"/>
    </ligand>
</feature>
<evidence type="ECO:0000256" key="4">
    <source>
        <dbReference type="ARBA" id="ARBA00022741"/>
    </source>
</evidence>
<comment type="subunit">
    <text evidence="9">Homohexamer.</text>
</comment>
<comment type="catalytic activity">
    <reaction evidence="8 9">
        <text>(R)-4'-phosphopantetheine + ATP + H(+) = 3'-dephospho-CoA + diphosphate</text>
        <dbReference type="Rhea" id="RHEA:19801"/>
        <dbReference type="ChEBI" id="CHEBI:15378"/>
        <dbReference type="ChEBI" id="CHEBI:30616"/>
        <dbReference type="ChEBI" id="CHEBI:33019"/>
        <dbReference type="ChEBI" id="CHEBI:57328"/>
        <dbReference type="ChEBI" id="CHEBI:61723"/>
        <dbReference type="EC" id="2.7.7.3"/>
    </reaction>
</comment>
<evidence type="ECO:0000313" key="11">
    <source>
        <dbReference type="EMBL" id="PWJ96182.1"/>
    </source>
</evidence>
<dbReference type="SUPFAM" id="SSF52374">
    <property type="entry name" value="Nucleotidylyl transferase"/>
    <property type="match status" value="1"/>
</dbReference>
<keyword evidence="12" id="KW-1185">Reference proteome</keyword>
<reference evidence="11 12" key="1">
    <citation type="submission" date="2018-05" db="EMBL/GenBank/DDBJ databases">
        <title>Genomic Encyclopedia of Type Strains, Phase IV (KMG-IV): sequencing the most valuable type-strain genomes for metagenomic binning, comparative biology and taxonomic classification.</title>
        <authorList>
            <person name="Goeker M."/>
        </authorList>
    </citation>
    <scope>NUCLEOTIDE SEQUENCE [LARGE SCALE GENOMIC DNA]</scope>
    <source>
        <strain evidence="11 12">DSM 24906</strain>
    </source>
</reference>
<name>A0AA45C8L2_9BACT</name>
<evidence type="ECO:0000256" key="6">
    <source>
        <dbReference type="ARBA" id="ARBA00022842"/>
    </source>
</evidence>
<dbReference type="NCBIfam" id="TIGR00125">
    <property type="entry name" value="cyt_tran_rel"/>
    <property type="match status" value="1"/>
</dbReference>
<comment type="pathway">
    <text evidence="9">Cofactor biosynthesis; coenzyme A biosynthesis; CoA from (R)-pantothenate: step 4/5.</text>
</comment>
<dbReference type="NCBIfam" id="TIGR01510">
    <property type="entry name" value="coaD_prev_kdtB"/>
    <property type="match status" value="1"/>
</dbReference>
<feature type="binding site" evidence="9">
    <location>
        <position position="43"/>
    </location>
    <ligand>
        <name>substrate</name>
    </ligand>
</feature>
<dbReference type="CDD" id="cd02163">
    <property type="entry name" value="PPAT"/>
    <property type="match status" value="1"/>
</dbReference>
<dbReference type="PRINTS" id="PR01020">
    <property type="entry name" value="LPSBIOSNTHSS"/>
</dbReference>
<dbReference type="Gene3D" id="3.40.50.620">
    <property type="entry name" value="HUPs"/>
    <property type="match status" value="1"/>
</dbReference>
<keyword evidence="4 9" id="KW-0547">Nucleotide-binding</keyword>
<protein>
    <recommendedName>
        <fullName evidence="9">Phosphopantetheine adenylyltransferase</fullName>
        <ecNumber evidence="9">2.7.7.3</ecNumber>
    </recommendedName>
    <alternativeName>
        <fullName evidence="9">Dephospho-CoA pyrophosphorylase</fullName>
    </alternativeName>
    <alternativeName>
        <fullName evidence="9">Pantetheine-phosphate adenylyltransferase</fullName>
        <shortName evidence="9">PPAT</shortName>
    </alternativeName>
</protein>
<dbReference type="GO" id="GO:0005524">
    <property type="term" value="F:ATP binding"/>
    <property type="evidence" value="ECO:0007669"/>
    <property type="project" value="UniProtKB-KW"/>
</dbReference>
<proteinExistence type="inferred from homology"/>
<comment type="cofactor">
    <cofactor evidence="9">
        <name>Mg(2+)</name>
        <dbReference type="ChEBI" id="CHEBI:18420"/>
    </cofactor>
</comment>
<feature type="site" description="Transition state stabilizer" evidence="9">
    <location>
        <position position="19"/>
    </location>
</feature>
<feature type="binding site" evidence="9">
    <location>
        <begin position="11"/>
        <end position="12"/>
    </location>
    <ligand>
        <name>ATP</name>
        <dbReference type="ChEBI" id="CHEBI:30616"/>
    </ligand>
</feature>
<dbReference type="EMBL" id="QGGI01000002">
    <property type="protein sequence ID" value="PWJ96182.1"/>
    <property type="molecule type" value="Genomic_DNA"/>
</dbReference>
<dbReference type="Pfam" id="PF01467">
    <property type="entry name" value="CTP_transf_like"/>
    <property type="match status" value="1"/>
</dbReference>
<dbReference type="HAMAP" id="MF_00151">
    <property type="entry name" value="PPAT_bact"/>
    <property type="match status" value="1"/>
</dbReference>
<dbReference type="InterPro" id="IPR004821">
    <property type="entry name" value="Cyt_trans-like"/>
</dbReference>
<keyword evidence="5 9" id="KW-0067">ATP-binding</keyword>
<dbReference type="PANTHER" id="PTHR21342:SF1">
    <property type="entry name" value="PHOSPHOPANTETHEINE ADENYLYLTRANSFERASE"/>
    <property type="match status" value="1"/>
</dbReference>
<evidence type="ECO:0000256" key="8">
    <source>
        <dbReference type="ARBA" id="ARBA00029346"/>
    </source>
</evidence>
<feature type="domain" description="Cytidyltransferase-like" evidence="10">
    <location>
        <begin position="7"/>
        <end position="135"/>
    </location>
</feature>
<keyword evidence="2 9" id="KW-0808">Transferase</keyword>
<comment type="subcellular location">
    <subcellularLocation>
        <location evidence="9">Cytoplasm</location>
    </subcellularLocation>
</comment>
<evidence type="ECO:0000256" key="7">
    <source>
        <dbReference type="ARBA" id="ARBA00022993"/>
    </source>
</evidence>
<keyword evidence="1 9" id="KW-0963">Cytoplasm</keyword>
<comment type="caution">
    <text evidence="11">The sequence shown here is derived from an EMBL/GenBank/DDBJ whole genome shotgun (WGS) entry which is preliminary data.</text>
</comment>
<dbReference type="PANTHER" id="PTHR21342">
    <property type="entry name" value="PHOSPHOPANTETHEINE ADENYLYLTRANSFERASE"/>
    <property type="match status" value="1"/>
</dbReference>
<evidence type="ECO:0000313" key="12">
    <source>
        <dbReference type="Proteomes" id="UP000245921"/>
    </source>
</evidence>
<dbReference type="RefSeq" id="WP_109603804.1">
    <property type="nucleotide sequence ID" value="NZ_JAMHJO010000001.1"/>
</dbReference>
<dbReference type="InterPro" id="IPR014729">
    <property type="entry name" value="Rossmann-like_a/b/a_fold"/>
</dbReference>
<evidence type="ECO:0000256" key="5">
    <source>
        <dbReference type="ARBA" id="ARBA00022840"/>
    </source>
</evidence>
<evidence type="ECO:0000256" key="9">
    <source>
        <dbReference type="HAMAP-Rule" id="MF_00151"/>
    </source>
</evidence>
<gene>
    <name evidence="9" type="primary">coaD</name>
    <name evidence="11" type="ORF">C7380_10293</name>
</gene>
<dbReference type="AlphaFoldDB" id="A0AA45C8L2"/>
<feature type="binding site" evidence="9">
    <location>
        <begin position="90"/>
        <end position="92"/>
    </location>
    <ligand>
        <name>ATP</name>
        <dbReference type="ChEBI" id="CHEBI:30616"/>
    </ligand>
</feature>